<sequence length="648" mass="67838">MSATIVTPAPARRETLGAADRARPFLRRDTFYAEADDGVQFASSGPAFHLSGRGSFPVFERIAPFLDGQVSRAELRAALGPAHWPVVERILGHLAERGFLRWIAQEDVDTVGEDDRATYAEQIAFLAQYTDTPHASFATFRDEPLSLVGQCPLGDALAQNLAANGHRDLTVVDTSGAGPLSDDARHAAHLLILPTAEAYAWFARHRGQLDPARCLLVLPVGDRLWVLPHAWRADTRSAPDWKDAVIALEAAGVAPALETLFAAAEEGLTPLQGRAASVQVQRMLGALLSYEIFKGLTGALAPETEAGAISLDATTGETVAHRILPSTQRSRVMSAPASSPTEPTTSLTPDDSRPDDYGRWERLVGSLTMPVTGFADEHLVQLPLKVAVATTGEGSAVRAPSLWTLADARSEAIARVYETLVASLEPSGPLLPFTSFDGERAEIDAARIFRRSRANAAGRYERSAAAIGVALTEGDATLRAVWKAATEHLLLQHVSEPAGAVVAAAPEGTVSTFLADVAGTGDLGYIALGSLAVAGTALEIHVVIATLAADDRLLWHVAAGDSAAAAAAAAATEVIALVQYDDARATTPSMEIWPGIDPRALVAAGAAGAARAAGAAETTTRARVFAASLRAPVLTAADLHAAAAVVLG</sequence>
<dbReference type="EMBL" id="LDRT01000049">
    <property type="protein sequence ID" value="KTR94658.1"/>
    <property type="molecule type" value="Genomic_DNA"/>
</dbReference>
<protein>
    <submittedName>
        <fullName evidence="2">Uncharacterized protein</fullName>
    </submittedName>
</protein>
<name>A0A147EY83_MICTE</name>
<dbReference type="AlphaFoldDB" id="A0A147EY83"/>
<accession>A0A147EY83</accession>
<feature type="compositionally biased region" description="Low complexity" evidence="1">
    <location>
        <begin position="334"/>
        <end position="349"/>
    </location>
</feature>
<dbReference type="Proteomes" id="UP000075025">
    <property type="component" value="Unassembled WGS sequence"/>
</dbReference>
<comment type="caution">
    <text evidence="2">The sequence shown here is derived from an EMBL/GenBank/DDBJ whole genome shotgun (WGS) entry which is preliminary data.</text>
</comment>
<dbReference type="RefSeq" id="WP_058623603.1">
    <property type="nucleotide sequence ID" value="NZ_LDRT01000049.1"/>
</dbReference>
<proteinExistence type="predicted"/>
<dbReference type="OrthoDB" id="9804442at2"/>
<reference evidence="2 3" key="1">
    <citation type="journal article" date="2016" name="Front. Microbiol.">
        <title>Genomic Resource of Rice Seed Associated Bacteria.</title>
        <authorList>
            <person name="Midha S."/>
            <person name="Bansal K."/>
            <person name="Sharma S."/>
            <person name="Kumar N."/>
            <person name="Patil P.P."/>
            <person name="Chaudhry V."/>
            <person name="Patil P.B."/>
        </authorList>
    </citation>
    <scope>NUCLEOTIDE SEQUENCE [LARGE SCALE GENOMIC DNA]</scope>
    <source>
        <strain evidence="2 3">NS220</strain>
    </source>
</reference>
<gene>
    <name evidence="2" type="ORF">NS220_08325</name>
</gene>
<dbReference type="PATRIC" id="fig|2033.6.peg.2673"/>
<feature type="region of interest" description="Disordered" evidence="1">
    <location>
        <begin position="326"/>
        <end position="355"/>
    </location>
</feature>
<evidence type="ECO:0000313" key="3">
    <source>
        <dbReference type="Proteomes" id="UP000075025"/>
    </source>
</evidence>
<organism evidence="2 3">
    <name type="scientific">Microbacterium testaceum</name>
    <name type="common">Aureobacterium testaceum</name>
    <name type="synonym">Brevibacterium testaceum</name>
    <dbReference type="NCBI Taxonomy" id="2033"/>
    <lineage>
        <taxon>Bacteria</taxon>
        <taxon>Bacillati</taxon>
        <taxon>Actinomycetota</taxon>
        <taxon>Actinomycetes</taxon>
        <taxon>Micrococcales</taxon>
        <taxon>Microbacteriaceae</taxon>
        <taxon>Microbacterium</taxon>
    </lineage>
</organism>
<evidence type="ECO:0000256" key="1">
    <source>
        <dbReference type="SAM" id="MobiDB-lite"/>
    </source>
</evidence>
<evidence type="ECO:0000313" key="2">
    <source>
        <dbReference type="EMBL" id="KTR94658.1"/>
    </source>
</evidence>